<accession>A0A6S6SMW2</accession>
<dbReference type="Pfam" id="PF09720">
    <property type="entry name" value="Unstab_antitox"/>
    <property type="match status" value="1"/>
</dbReference>
<dbReference type="InterPro" id="IPR013406">
    <property type="entry name" value="CHP02574_addiction_mod"/>
</dbReference>
<reference evidence="1" key="1">
    <citation type="submission" date="2020-01" db="EMBL/GenBank/DDBJ databases">
        <authorList>
            <person name="Meier V. D."/>
            <person name="Meier V D."/>
        </authorList>
    </citation>
    <scope>NUCLEOTIDE SEQUENCE</scope>
    <source>
        <strain evidence="1">HLG_WM_MAG_06</strain>
    </source>
</reference>
<evidence type="ECO:0008006" key="2">
    <source>
        <dbReference type="Google" id="ProtNLM"/>
    </source>
</evidence>
<dbReference type="EMBL" id="CACVAP010000043">
    <property type="protein sequence ID" value="CAA6804285.1"/>
    <property type="molecule type" value="Genomic_DNA"/>
</dbReference>
<evidence type="ECO:0000313" key="1">
    <source>
        <dbReference type="EMBL" id="CAA6804285.1"/>
    </source>
</evidence>
<dbReference type="AlphaFoldDB" id="A0A6S6SMW2"/>
<organism evidence="1">
    <name type="scientific">uncultured Sulfurovum sp</name>
    <dbReference type="NCBI Taxonomy" id="269237"/>
    <lineage>
        <taxon>Bacteria</taxon>
        <taxon>Pseudomonadati</taxon>
        <taxon>Campylobacterota</taxon>
        <taxon>Epsilonproteobacteria</taxon>
        <taxon>Campylobacterales</taxon>
        <taxon>Sulfurovaceae</taxon>
        <taxon>Sulfurovum</taxon>
        <taxon>environmental samples</taxon>
    </lineage>
</organism>
<gene>
    <name evidence="1" type="ORF">HELGO_WM14212</name>
</gene>
<proteinExistence type="predicted"/>
<protein>
    <recommendedName>
        <fullName evidence="2">Addiction module protein</fullName>
    </recommendedName>
</protein>
<sequence>MSNIDKILLEALALESTEKLQLIDKILASFYVENKGVESVWNDEVEERIGTYENGNLPEIHEADTFAKYKK</sequence>
<name>A0A6S6SMW2_9BACT</name>